<dbReference type="GO" id="GO:0016491">
    <property type="term" value="F:oxidoreductase activity"/>
    <property type="evidence" value="ECO:0007669"/>
    <property type="project" value="InterPro"/>
</dbReference>
<dbReference type="InterPro" id="IPR020843">
    <property type="entry name" value="ER"/>
</dbReference>
<dbReference type="Proteomes" id="UP000182977">
    <property type="component" value="Chromosome I"/>
</dbReference>
<name>A0A1H2L9U9_9ACTN</name>
<organism evidence="2 3">
    <name type="scientific">Jiangella alkaliphila</name>
    <dbReference type="NCBI Taxonomy" id="419479"/>
    <lineage>
        <taxon>Bacteria</taxon>
        <taxon>Bacillati</taxon>
        <taxon>Actinomycetota</taxon>
        <taxon>Actinomycetes</taxon>
        <taxon>Jiangellales</taxon>
        <taxon>Jiangellaceae</taxon>
        <taxon>Jiangella</taxon>
    </lineage>
</organism>
<dbReference type="InterPro" id="IPR052733">
    <property type="entry name" value="Chloroplast_QOR"/>
</dbReference>
<dbReference type="CDD" id="cd08267">
    <property type="entry name" value="MDR1"/>
    <property type="match status" value="1"/>
</dbReference>
<dbReference type="STRING" id="419479.SAMN04488563_5559"/>
<protein>
    <submittedName>
        <fullName evidence="2">NADPH:quinone reductase</fullName>
    </submittedName>
</protein>
<proteinExistence type="predicted"/>
<dbReference type="Gene3D" id="3.90.180.10">
    <property type="entry name" value="Medium-chain alcohol dehydrogenases, catalytic domain"/>
    <property type="match status" value="1"/>
</dbReference>
<sequence>MKAMASHTYGDPSRLRLVEIDRPSQGPGEVLVRVHAAGVDQGVWHLVAGLPYPIRPVSGLRRPKNPVPGLDLAGVVEAIGADVTAFAPGDEVFGTAAGTFAEYVVTPAAKLARKPGRLSFAEAASVPTSAYAALQAARDKAKVKDGDRVLVIGAGGGVGSYAVQVARAFGAEVTGVTRTAKLDLVRSLGATHVVDHTRTDVTTEGRRYDVVLDCGGHTPLLRLRRVLEPRGTLVLVGSEVGGRWLGGTDRALRAMLLSPFVRQRLGTLLSTDRPADLEQLRAMLDDGRVTPALDRTFPLEQAAEAIRYLREGQVRGKVALTL</sequence>
<dbReference type="OrthoDB" id="3727682at2"/>
<dbReference type="Pfam" id="PF13602">
    <property type="entry name" value="ADH_zinc_N_2"/>
    <property type="match status" value="1"/>
</dbReference>
<dbReference type="PANTHER" id="PTHR44013">
    <property type="entry name" value="ZINC-TYPE ALCOHOL DEHYDROGENASE-LIKE PROTEIN C16A3.02C"/>
    <property type="match status" value="1"/>
</dbReference>
<feature type="domain" description="Enoyl reductase (ER)" evidence="1">
    <location>
        <begin position="10"/>
        <end position="320"/>
    </location>
</feature>
<dbReference type="InterPro" id="IPR036291">
    <property type="entry name" value="NAD(P)-bd_dom_sf"/>
</dbReference>
<dbReference type="InterPro" id="IPR013154">
    <property type="entry name" value="ADH-like_N"/>
</dbReference>
<reference evidence="3" key="1">
    <citation type="submission" date="2016-10" db="EMBL/GenBank/DDBJ databases">
        <authorList>
            <person name="Varghese N."/>
            <person name="Submissions S."/>
        </authorList>
    </citation>
    <scope>NUCLEOTIDE SEQUENCE [LARGE SCALE GENOMIC DNA]</scope>
    <source>
        <strain evidence="3">DSM 45079</strain>
    </source>
</reference>
<dbReference type="Pfam" id="PF08240">
    <property type="entry name" value="ADH_N"/>
    <property type="match status" value="1"/>
</dbReference>
<evidence type="ECO:0000313" key="3">
    <source>
        <dbReference type="Proteomes" id="UP000182977"/>
    </source>
</evidence>
<dbReference type="SUPFAM" id="SSF51735">
    <property type="entry name" value="NAD(P)-binding Rossmann-fold domains"/>
    <property type="match status" value="1"/>
</dbReference>
<dbReference type="InterPro" id="IPR011032">
    <property type="entry name" value="GroES-like_sf"/>
</dbReference>
<dbReference type="PANTHER" id="PTHR44013:SF1">
    <property type="entry name" value="ZINC-TYPE ALCOHOL DEHYDROGENASE-LIKE PROTEIN C16A3.02C"/>
    <property type="match status" value="1"/>
</dbReference>
<evidence type="ECO:0000259" key="1">
    <source>
        <dbReference type="SMART" id="SM00829"/>
    </source>
</evidence>
<dbReference type="Gene3D" id="3.40.50.720">
    <property type="entry name" value="NAD(P)-binding Rossmann-like Domain"/>
    <property type="match status" value="1"/>
</dbReference>
<accession>A0A1H2L9U9</accession>
<keyword evidence="3" id="KW-1185">Reference proteome</keyword>
<dbReference type="InterPro" id="IPR002364">
    <property type="entry name" value="Quin_OxRdtase/zeta-crystal_CS"/>
</dbReference>
<evidence type="ECO:0000313" key="2">
    <source>
        <dbReference type="EMBL" id="SDU77495.1"/>
    </source>
</evidence>
<dbReference type="GO" id="GO:0008270">
    <property type="term" value="F:zinc ion binding"/>
    <property type="evidence" value="ECO:0007669"/>
    <property type="project" value="InterPro"/>
</dbReference>
<dbReference type="AlphaFoldDB" id="A0A1H2L9U9"/>
<dbReference type="SUPFAM" id="SSF50129">
    <property type="entry name" value="GroES-like"/>
    <property type="match status" value="1"/>
</dbReference>
<gene>
    <name evidence="2" type="ORF">SAMN04488563_5559</name>
</gene>
<dbReference type="SMART" id="SM00829">
    <property type="entry name" value="PKS_ER"/>
    <property type="match status" value="1"/>
</dbReference>
<dbReference type="RefSeq" id="WP_046771434.1">
    <property type="nucleotide sequence ID" value="NZ_LBMC01000042.1"/>
</dbReference>
<dbReference type="EMBL" id="LT629791">
    <property type="protein sequence ID" value="SDU77495.1"/>
    <property type="molecule type" value="Genomic_DNA"/>
</dbReference>
<dbReference type="PROSITE" id="PS01162">
    <property type="entry name" value="QOR_ZETA_CRYSTAL"/>
    <property type="match status" value="1"/>
</dbReference>